<accession>A0A7W7Z996</accession>
<keyword evidence="3" id="KW-1185">Reference proteome</keyword>
<gene>
    <name evidence="2" type="ORF">HDF16_000296</name>
</gene>
<dbReference type="AlphaFoldDB" id="A0A7W7Z996"/>
<evidence type="ECO:0000256" key="1">
    <source>
        <dbReference type="SAM" id="Phobius"/>
    </source>
</evidence>
<protein>
    <submittedName>
        <fullName evidence="2">Uncharacterized protein</fullName>
    </submittedName>
</protein>
<proteinExistence type="predicted"/>
<sequence>MIPVTSLSPYTSLFSFLVGLPTLVGTYYQSWKAREEAKQARAGLSYSENCLEFNLEDGTTVNLVPLETLHTLPEPGDIVLLPGDASPTQHAAYRVSRIEHIYVRVETRYAQHGQARLAKTVAHVDRVGGA</sequence>
<keyword evidence="1" id="KW-0472">Membrane</keyword>
<comment type="caution">
    <text evidence="2">The sequence shown here is derived from an EMBL/GenBank/DDBJ whole genome shotgun (WGS) entry which is preliminary data.</text>
</comment>
<reference evidence="2 3" key="1">
    <citation type="submission" date="2020-08" db="EMBL/GenBank/DDBJ databases">
        <title>Genomic Encyclopedia of Type Strains, Phase IV (KMG-V): Genome sequencing to study the core and pangenomes of soil and plant-associated prokaryotes.</title>
        <authorList>
            <person name="Whitman W."/>
        </authorList>
    </citation>
    <scope>NUCLEOTIDE SEQUENCE [LARGE SCALE GENOMIC DNA]</scope>
    <source>
        <strain evidence="2 3">M8UP14</strain>
    </source>
</reference>
<keyword evidence="1" id="KW-1133">Transmembrane helix</keyword>
<dbReference type="Proteomes" id="UP000540989">
    <property type="component" value="Unassembled WGS sequence"/>
</dbReference>
<feature type="transmembrane region" description="Helical" evidence="1">
    <location>
        <begin position="12"/>
        <end position="31"/>
    </location>
</feature>
<evidence type="ECO:0000313" key="2">
    <source>
        <dbReference type="EMBL" id="MBB5055627.1"/>
    </source>
</evidence>
<dbReference type="EMBL" id="JACHIP010000001">
    <property type="protein sequence ID" value="MBB5055627.1"/>
    <property type="molecule type" value="Genomic_DNA"/>
</dbReference>
<evidence type="ECO:0000313" key="3">
    <source>
        <dbReference type="Proteomes" id="UP000540989"/>
    </source>
</evidence>
<organism evidence="2 3">
    <name type="scientific">Granulicella aggregans</name>
    <dbReference type="NCBI Taxonomy" id="474949"/>
    <lineage>
        <taxon>Bacteria</taxon>
        <taxon>Pseudomonadati</taxon>
        <taxon>Acidobacteriota</taxon>
        <taxon>Terriglobia</taxon>
        <taxon>Terriglobales</taxon>
        <taxon>Acidobacteriaceae</taxon>
        <taxon>Granulicella</taxon>
    </lineage>
</organism>
<dbReference type="RefSeq" id="WP_184213398.1">
    <property type="nucleotide sequence ID" value="NZ_JACHIP010000001.1"/>
</dbReference>
<keyword evidence="1" id="KW-0812">Transmembrane</keyword>
<name>A0A7W7Z996_9BACT</name>